<reference evidence="1" key="1">
    <citation type="journal article" date="2018" name="J. Virol.">
        <title>Crustacean Genome Exploration Reveals the Evolutionary Origin of White Spot Syndrome Virus.</title>
        <authorList>
            <person name="Kawato S."/>
            <person name="Shitara A."/>
            <person name="Wang Y."/>
            <person name="Nozaki R."/>
            <person name="Kondo H."/>
            <person name="Hirono I."/>
        </authorList>
    </citation>
    <scope>NUCLEOTIDE SEQUENCE</scope>
    <source>
        <strain evidence="1">TUMSAT-1</strain>
    </source>
</reference>
<name>A0A401IP25_9VIRU</name>
<dbReference type="EMBL" id="BFCC01000001">
    <property type="protein sequence ID" value="GBG35351.1"/>
    <property type="molecule type" value="Genomic_DNA"/>
</dbReference>
<accession>A0A401IP25</accession>
<proteinExistence type="predicted"/>
<comment type="caution">
    <text evidence="1">The sequence shown here is derived from an EMBL/GenBank/DDBJ whole genome shotgun (WGS) entry which is preliminary data.</text>
</comment>
<protein>
    <submittedName>
        <fullName evidence="1">Wsv324-like protein</fullName>
    </submittedName>
</protein>
<sequence>MAFKIKKPMNVASVIARFKEKEDDDTTGVSAMVFEYASVGLGKPDLFFSLSYNNNNATTLGRRNTSIRGKSIIVNEVQRRRPAPERTNVLVDKDTNNAMLLAMDEDLEKRVSDLFTPAIKINQGCPVWNFVVSA</sequence>
<organism evidence="1">
    <name type="scientific">Hemigrapsus takanoi nimavirus</name>
    <dbReference type="NCBI Taxonomy" id="2133792"/>
    <lineage>
        <taxon>Viruses</taxon>
        <taxon>Viruses incertae sedis</taxon>
        <taxon>Naldaviricetes</taxon>
        <taxon>Nimaviridae</taxon>
    </lineage>
</organism>
<evidence type="ECO:0000313" key="1">
    <source>
        <dbReference type="EMBL" id="GBG35351.1"/>
    </source>
</evidence>